<comment type="caution">
    <text evidence="2">The sequence shown here is derived from an EMBL/GenBank/DDBJ whole genome shotgun (WGS) entry which is preliminary data.</text>
</comment>
<proteinExistence type="predicted"/>
<evidence type="ECO:0000313" key="2">
    <source>
        <dbReference type="EMBL" id="KAF7514116.1"/>
    </source>
</evidence>
<feature type="transmembrane region" description="Helical" evidence="1">
    <location>
        <begin position="20"/>
        <end position="43"/>
    </location>
</feature>
<keyword evidence="1" id="KW-0472">Membrane</keyword>
<dbReference type="EMBL" id="JAACFV010000002">
    <property type="protein sequence ID" value="KAF7514116.1"/>
    <property type="molecule type" value="Genomic_DNA"/>
</dbReference>
<name>A0A8H7AW94_9EURO</name>
<sequence>MPNGPAVSEPLKAEALSGSAIAGTDVGVIVGLALVLTVAILLYRRRQMVVRAKKMAESNRAVKRPKEEGRKEEQHEWDKLWALAATLFNE</sequence>
<protein>
    <submittedName>
        <fullName evidence="2">Uncharacterized protein</fullName>
    </submittedName>
</protein>
<reference evidence="2" key="1">
    <citation type="submission" date="2020-02" db="EMBL/GenBank/DDBJ databases">
        <authorList>
            <person name="Palmer J.M."/>
        </authorList>
    </citation>
    <scope>NUCLEOTIDE SEQUENCE</scope>
    <source>
        <strain evidence="2">EPUS1.4</strain>
        <tissue evidence="2">Thallus</tissue>
    </source>
</reference>
<organism evidence="2 3">
    <name type="scientific">Endocarpon pusillum</name>
    <dbReference type="NCBI Taxonomy" id="364733"/>
    <lineage>
        <taxon>Eukaryota</taxon>
        <taxon>Fungi</taxon>
        <taxon>Dikarya</taxon>
        <taxon>Ascomycota</taxon>
        <taxon>Pezizomycotina</taxon>
        <taxon>Eurotiomycetes</taxon>
        <taxon>Chaetothyriomycetidae</taxon>
        <taxon>Verrucariales</taxon>
        <taxon>Verrucariaceae</taxon>
        <taxon>Endocarpon</taxon>
    </lineage>
</organism>
<keyword evidence="1" id="KW-0812">Transmembrane</keyword>
<dbReference type="AlphaFoldDB" id="A0A8H7AW94"/>
<evidence type="ECO:0000256" key="1">
    <source>
        <dbReference type="SAM" id="Phobius"/>
    </source>
</evidence>
<keyword evidence="1" id="KW-1133">Transmembrane helix</keyword>
<gene>
    <name evidence="2" type="ORF">GJ744_004441</name>
</gene>
<dbReference type="Proteomes" id="UP000606974">
    <property type="component" value="Unassembled WGS sequence"/>
</dbReference>
<keyword evidence="3" id="KW-1185">Reference proteome</keyword>
<evidence type="ECO:0000313" key="3">
    <source>
        <dbReference type="Proteomes" id="UP000606974"/>
    </source>
</evidence>
<accession>A0A8H7AW94</accession>